<keyword evidence="5" id="KW-0805">Transcription regulation</keyword>
<dbReference type="GO" id="GO:0006367">
    <property type="term" value="P:transcription initiation at RNA polymerase II promoter"/>
    <property type="evidence" value="ECO:0007669"/>
    <property type="project" value="InterPro"/>
</dbReference>
<dbReference type="GO" id="GO:0006289">
    <property type="term" value="P:nucleotide-excision repair"/>
    <property type="evidence" value="ECO:0007669"/>
    <property type="project" value="InterPro"/>
</dbReference>
<evidence type="ECO:0000256" key="3">
    <source>
        <dbReference type="ARBA" id="ARBA00007470"/>
    </source>
</evidence>
<dbReference type="SMART" id="SM01395">
    <property type="entry name" value="Tbf5"/>
    <property type="match status" value="1"/>
</dbReference>
<keyword evidence="8" id="KW-0539">Nucleus</keyword>
<dbReference type="EMBL" id="CAJVOS010000008">
    <property type="protein sequence ID" value="CAG7957048.1"/>
    <property type="molecule type" value="Genomic_DNA"/>
</dbReference>
<evidence type="ECO:0000256" key="8">
    <source>
        <dbReference type="ARBA" id="ARBA00023242"/>
    </source>
</evidence>
<organism evidence="10 11">
    <name type="scientific">Penicillium olsonii</name>
    <dbReference type="NCBI Taxonomy" id="99116"/>
    <lineage>
        <taxon>Eukaryota</taxon>
        <taxon>Fungi</taxon>
        <taxon>Dikarya</taxon>
        <taxon>Ascomycota</taxon>
        <taxon>Pezizomycotina</taxon>
        <taxon>Eurotiomycetes</taxon>
        <taxon>Eurotiomycetidae</taxon>
        <taxon>Eurotiales</taxon>
        <taxon>Aspergillaceae</taxon>
        <taxon>Penicillium</taxon>
    </lineage>
</organism>
<keyword evidence="11" id="KW-1185">Reference proteome</keyword>
<evidence type="ECO:0000313" key="10">
    <source>
        <dbReference type="EMBL" id="CAG7957048.1"/>
    </source>
</evidence>
<dbReference type="OrthoDB" id="354at2759"/>
<name>A0A9W4HBH4_PENOL</name>
<keyword evidence="4" id="KW-0227">DNA damage</keyword>
<sequence>MHQKRGYTVWKCQLVSADRVLSGSAGLGGAPGTISPQLSASHSNDLLQPFNMPRAVRGLLIECDPSIKSMILKYDEERHDYIVEDLDDENHLVIKESQLENLKYRLDRVFHLLRAALAITNLVARTLTRRSCSSMSPSLNKLEIELSARRDIPYKHRAHRRTNELPEPTYKPTYQTTRFPRHNGHDLICDLLRTLAVWVSIDTVPISIFWHPANVHVLSVCIQDFGRSSTTTSIENI</sequence>
<dbReference type="SUPFAM" id="SSF142897">
    <property type="entry name" value="TFB5-like"/>
    <property type="match status" value="1"/>
</dbReference>
<dbReference type="AlphaFoldDB" id="A0A9W4HBH4"/>
<evidence type="ECO:0000256" key="7">
    <source>
        <dbReference type="ARBA" id="ARBA00023204"/>
    </source>
</evidence>
<proteinExistence type="inferred from homology"/>
<comment type="caution">
    <text evidence="10">The sequence shown here is derived from an EMBL/GenBank/DDBJ whole genome shotgun (WGS) entry which is preliminary data.</text>
</comment>
<protein>
    <recommendedName>
        <fullName evidence="9">RNA polymerase II transcription factor B subunit 5</fullName>
    </recommendedName>
</protein>
<evidence type="ECO:0000256" key="5">
    <source>
        <dbReference type="ARBA" id="ARBA00023015"/>
    </source>
</evidence>
<keyword evidence="6" id="KW-0804">Transcription</keyword>
<dbReference type="GO" id="GO:0000439">
    <property type="term" value="C:transcription factor TFIIH core complex"/>
    <property type="evidence" value="ECO:0007669"/>
    <property type="project" value="InterPro"/>
</dbReference>
<gene>
    <name evidence="10" type="ORF">POLS_LOCUS634</name>
</gene>
<evidence type="ECO:0000256" key="2">
    <source>
        <dbReference type="ARBA" id="ARBA00004123"/>
    </source>
</evidence>
<dbReference type="Gene3D" id="3.30.70.1220">
    <property type="entry name" value="TFB5-like"/>
    <property type="match status" value="1"/>
</dbReference>
<dbReference type="Pfam" id="PF06331">
    <property type="entry name" value="Tfb5"/>
    <property type="match status" value="1"/>
</dbReference>
<evidence type="ECO:0000256" key="4">
    <source>
        <dbReference type="ARBA" id="ARBA00022763"/>
    </source>
</evidence>
<comment type="similarity">
    <text evidence="3">Belongs to the TFB5 family.</text>
</comment>
<dbReference type="FunFam" id="3.30.70.1220:FF:000002">
    <property type="entry name" value="RNA polymerase II transcription factor B subunit 5"/>
    <property type="match status" value="1"/>
</dbReference>
<dbReference type="InterPro" id="IPR035935">
    <property type="entry name" value="TFB5-like_sf"/>
</dbReference>
<evidence type="ECO:0000256" key="1">
    <source>
        <dbReference type="ARBA" id="ARBA00002817"/>
    </source>
</evidence>
<reference evidence="10" key="1">
    <citation type="submission" date="2021-07" db="EMBL/GenBank/DDBJ databases">
        <authorList>
            <person name="Branca A.L. A."/>
        </authorList>
    </citation>
    <scope>NUCLEOTIDE SEQUENCE</scope>
</reference>
<comment type="function">
    <text evidence="1">Component of the general transcription and DNA repair factor IIH (TFIIH) core complex, which is involved in general and transcription-coupled nucleotide excision repair (NER) of damaged DNA and, when complexed to TFIIK, in RNA transcription by RNA polymerase II. In NER, TFIIH acts by opening DNA around the lesion to allow the excision of the damaged oligonucleotide and its replacement by a new DNA fragment. In transcription, TFIIH has an essential role in transcription initiation. When the pre-initiation complex (PIC) has been established, TFIIH is required for promoter opening and promoter escape. Phosphorylation of the C-terminal tail (CTD) of the largest subunit of RNA polymerase II by the kinase module TFIIK controls the initiation of transcription.</text>
</comment>
<evidence type="ECO:0000256" key="6">
    <source>
        <dbReference type="ARBA" id="ARBA00023163"/>
    </source>
</evidence>
<keyword evidence="7" id="KW-0234">DNA repair</keyword>
<dbReference type="Proteomes" id="UP001153618">
    <property type="component" value="Unassembled WGS sequence"/>
</dbReference>
<evidence type="ECO:0000313" key="11">
    <source>
        <dbReference type="Proteomes" id="UP001153618"/>
    </source>
</evidence>
<evidence type="ECO:0000256" key="9">
    <source>
        <dbReference type="ARBA" id="ARBA00033339"/>
    </source>
</evidence>
<comment type="subcellular location">
    <subcellularLocation>
        <location evidence="2">Nucleus</location>
    </subcellularLocation>
</comment>
<accession>A0A9W4HBH4</accession>
<dbReference type="InterPro" id="IPR009400">
    <property type="entry name" value="TFIIH_TTDA/Tfb5"/>
</dbReference>